<keyword evidence="2" id="KW-1185">Reference proteome</keyword>
<dbReference type="Proteomes" id="UP000031982">
    <property type="component" value="Unassembled WGS sequence"/>
</dbReference>
<accession>A0ABR5AQZ4</accession>
<comment type="caution">
    <text evidence="1">The sequence shown here is derived from an EMBL/GenBank/DDBJ whole genome shotgun (WGS) entry which is preliminary data.</text>
</comment>
<gene>
    <name evidence="1" type="ORF">SD77_1784</name>
</gene>
<reference evidence="1 2" key="1">
    <citation type="submission" date="2015-01" db="EMBL/GenBank/DDBJ databases">
        <title>Genome Assembly of Bacillus badius MTCC 1458.</title>
        <authorList>
            <person name="Verma A."/>
            <person name="Khatri I."/>
            <person name="Mual P."/>
            <person name="Subramanian S."/>
            <person name="Krishnamurthi S."/>
        </authorList>
    </citation>
    <scope>NUCLEOTIDE SEQUENCE [LARGE SCALE GENOMIC DNA]</scope>
    <source>
        <strain evidence="1 2">MTCC 1458</strain>
    </source>
</reference>
<dbReference type="EMBL" id="JXLP01000017">
    <property type="protein sequence ID" value="KIL77179.1"/>
    <property type="molecule type" value="Genomic_DNA"/>
</dbReference>
<proteinExistence type="predicted"/>
<protein>
    <submittedName>
        <fullName evidence="1">Uncharacterized protein</fullName>
    </submittedName>
</protein>
<organism evidence="1 2">
    <name type="scientific">Bacillus badius</name>
    <dbReference type="NCBI Taxonomy" id="1455"/>
    <lineage>
        <taxon>Bacteria</taxon>
        <taxon>Bacillati</taxon>
        <taxon>Bacillota</taxon>
        <taxon>Bacilli</taxon>
        <taxon>Bacillales</taxon>
        <taxon>Bacillaceae</taxon>
        <taxon>Pseudobacillus</taxon>
    </lineage>
</organism>
<evidence type="ECO:0000313" key="2">
    <source>
        <dbReference type="Proteomes" id="UP000031982"/>
    </source>
</evidence>
<sequence>MTIPPYKTLLVLYLSLIEEKYAKESKAFSFPPLFKQTIRKPPSH</sequence>
<name>A0ABR5AQZ4_BACBA</name>
<evidence type="ECO:0000313" key="1">
    <source>
        <dbReference type="EMBL" id="KIL77179.1"/>
    </source>
</evidence>